<dbReference type="Proteomes" id="UP000019063">
    <property type="component" value="Unassembled WGS sequence"/>
</dbReference>
<dbReference type="GO" id="GO:0010181">
    <property type="term" value="F:FMN binding"/>
    <property type="evidence" value="ECO:0007669"/>
    <property type="project" value="TreeGrafter"/>
</dbReference>
<dbReference type="InterPro" id="IPR029039">
    <property type="entry name" value="Flavoprotein-like_sf"/>
</dbReference>
<protein>
    <submittedName>
        <fullName evidence="2">NADPH-dependent FMN reductase domain-containing protein</fullName>
    </submittedName>
</protein>
<dbReference type="PANTHER" id="PTHR30543">
    <property type="entry name" value="CHROMATE REDUCTASE"/>
    <property type="match status" value="1"/>
</dbReference>
<dbReference type="PANTHER" id="PTHR30543:SF21">
    <property type="entry name" value="NAD(P)H-DEPENDENT FMN REDUCTASE LOT6"/>
    <property type="match status" value="1"/>
</dbReference>
<dbReference type="AlphaFoldDB" id="W4HKB0"/>
<dbReference type="GO" id="GO:0016491">
    <property type="term" value="F:oxidoreductase activity"/>
    <property type="evidence" value="ECO:0007669"/>
    <property type="project" value="InterPro"/>
</dbReference>
<dbReference type="Gene3D" id="3.40.50.360">
    <property type="match status" value="1"/>
</dbReference>
<comment type="caution">
    <text evidence="2">The sequence shown here is derived from an EMBL/GenBank/DDBJ whole genome shotgun (WGS) entry which is preliminary data.</text>
</comment>
<dbReference type="PATRIC" id="fig|1317118.6.peg.2608"/>
<dbReference type="EMBL" id="AQQW01000007">
    <property type="protein sequence ID" value="ETW12405.1"/>
    <property type="molecule type" value="Genomic_DNA"/>
</dbReference>
<sequence>MSDLRLLGLCGALRAASTNRLLLHEAARRFGPAHFAEADLRLPLFDGDLEAEGIPPEVQALSDQIAQADAVVVCTPEYNKGVSGVLKNALDWVSRTKGAPWRDTPVAILSATSGVAGGHRAQTMLRACLNPFRPLVLPGPEVFVGNTSQKWDDDGRLTDEVGGRMIDELMGLLREAAEDRRARG</sequence>
<dbReference type="InterPro" id="IPR050712">
    <property type="entry name" value="NAD(P)H-dep_reductase"/>
</dbReference>
<evidence type="ECO:0000313" key="2">
    <source>
        <dbReference type="EMBL" id="ETW12405.1"/>
    </source>
</evidence>
<evidence type="ECO:0000259" key="1">
    <source>
        <dbReference type="Pfam" id="PF03358"/>
    </source>
</evidence>
<evidence type="ECO:0000313" key="3">
    <source>
        <dbReference type="Proteomes" id="UP000019063"/>
    </source>
</evidence>
<dbReference type="Pfam" id="PF03358">
    <property type="entry name" value="FMN_red"/>
    <property type="match status" value="1"/>
</dbReference>
<dbReference type="STRING" id="1379903.ATO8_12671"/>
<gene>
    <name evidence="2" type="ORF">ATO8_12671</name>
</gene>
<proteinExistence type="predicted"/>
<feature type="domain" description="NADPH-dependent FMN reductase-like" evidence="1">
    <location>
        <begin position="5"/>
        <end position="147"/>
    </location>
</feature>
<keyword evidence="3" id="KW-1185">Reference proteome</keyword>
<organism evidence="2 3">
    <name type="scientific">Roseivivax marinus</name>
    <dbReference type="NCBI Taxonomy" id="1379903"/>
    <lineage>
        <taxon>Bacteria</taxon>
        <taxon>Pseudomonadati</taxon>
        <taxon>Pseudomonadota</taxon>
        <taxon>Alphaproteobacteria</taxon>
        <taxon>Rhodobacterales</taxon>
        <taxon>Roseobacteraceae</taxon>
        <taxon>Roseivivax</taxon>
    </lineage>
</organism>
<dbReference type="eggNOG" id="COG0431">
    <property type="taxonomic scope" value="Bacteria"/>
</dbReference>
<dbReference type="RefSeq" id="WP_043844884.1">
    <property type="nucleotide sequence ID" value="NZ_AQQW01000007.1"/>
</dbReference>
<dbReference type="SUPFAM" id="SSF52218">
    <property type="entry name" value="Flavoproteins"/>
    <property type="match status" value="1"/>
</dbReference>
<reference evidence="2 3" key="1">
    <citation type="journal article" date="2014" name="Antonie Van Leeuwenhoek">
        <title>Roseivivax atlanticus sp. nov., isolated from surface seawater of the Atlantic Ocean.</title>
        <authorList>
            <person name="Li G."/>
            <person name="Lai Q."/>
            <person name="Liu X."/>
            <person name="Sun F."/>
            <person name="Shao Z."/>
        </authorList>
    </citation>
    <scope>NUCLEOTIDE SEQUENCE [LARGE SCALE GENOMIC DNA]</scope>
    <source>
        <strain evidence="2 3">22II-s10s</strain>
    </source>
</reference>
<accession>W4HKB0</accession>
<name>W4HKB0_9RHOB</name>
<dbReference type="InterPro" id="IPR005025">
    <property type="entry name" value="FMN_Rdtase-like_dom"/>
</dbReference>
<dbReference type="GO" id="GO:0005829">
    <property type="term" value="C:cytosol"/>
    <property type="evidence" value="ECO:0007669"/>
    <property type="project" value="TreeGrafter"/>
</dbReference>